<organism evidence="1 3">
    <name type="scientific">Odoribacter splanchnicus</name>
    <dbReference type="NCBI Taxonomy" id="28118"/>
    <lineage>
        <taxon>Bacteria</taxon>
        <taxon>Pseudomonadati</taxon>
        <taxon>Bacteroidota</taxon>
        <taxon>Bacteroidia</taxon>
        <taxon>Bacteroidales</taxon>
        <taxon>Odoribacteraceae</taxon>
        <taxon>Odoribacter</taxon>
    </lineage>
</organism>
<dbReference type="RefSeq" id="WP_118104773.1">
    <property type="nucleotide sequence ID" value="NZ_JADMSC010000024.1"/>
</dbReference>
<evidence type="ECO:0000313" key="2">
    <source>
        <dbReference type="EMBL" id="RGY04058.1"/>
    </source>
</evidence>
<dbReference type="AlphaFoldDB" id="A0A412WK22"/>
<comment type="caution">
    <text evidence="1">The sequence shown here is derived from an EMBL/GenBank/DDBJ whole genome shotgun (WGS) entry which is preliminary data.</text>
</comment>
<dbReference type="Pfam" id="PF17170">
    <property type="entry name" value="DUF5128"/>
    <property type="match status" value="1"/>
</dbReference>
<evidence type="ECO:0000313" key="1">
    <source>
        <dbReference type="EMBL" id="RGV27589.1"/>
    </source>
</evidence>
<sequence>MLRLLKFLLLFSLFFVSCRSKNKVEQPMIKDFDLLQRANNDYTTIDLEHAEELAYRELIDSIRYISLGDECGVMGNIANIITYKGRFYIQEEQFDRVFIYDDTGRCLKKIDNKGRGPGEYLRIESIDINTEKEELMLVDGMSDKLFFYDLGGNFKSIHSIRYFQTENTLCLRDSVFLHISAPSQNFGNEGLYGYALVLSKGNENFLKGYRYLPLQVGYKGGGQIFKGYERSCYHPIYSDTIYQILSDTTYGPIFYFKIKNSSWEKYHNSDRFVDIDGSEEGVFTLLYENQDFFLGYIADKKKKGNYMQPFLYDKMKDKTYLLRWCDYYEHLKELDYFEGYEARGIFEDYFIAHVSFSTLDQYNIFERVKDGALKITNPELERVIQNLNTDSNPVLILTKFKHL</sequence>
<name>A0A412WK22_9BACT</name>
<evidence type="ECO:0000313" key="4">
    <source>
        <dbReference type="Proteomes" id="UP000284434"/>
    </source>
</evidence>
<protein>
    <submittedName>
        <fullName evidence="1">6-bladed beta-propeller</fullName>
    </submittedName>
</protein>
<dbReference type="EMBL" id="QSCO01000028">
    <property type="protein sequence ID" value="RGY04058.1"/>
    <property type="molecule type" value="Genomic_DNA"/>
</dbReference>
<accession>A0A412WK22</accession>
<dbReference type="PROSITE" id="PS51257">
    <property type="entry name" value="PROKAR_LIPOPROTEIN"/>
    <property type="match status" value="1"/>
</dbReference>
<dbReference type="SUPFAM" id="SSF75011">
    <property type="entry name" value="3-carboxy-cis,cis-mucoante lactonizing enzyme"/>
    <property type="match status" value="1"/>
</dbReference>
<dbReference type="EMBL" id="QRYW01000012">
    <property type="protein sequence ID" value="RGV27589.1"/>
    <property type="molecule type" value="Genomic_DNA"/>
</dbReference>
<gene>
    <name evidence="1" type="ORF">DWW24_06965</name>
    <name evidence="2" type="ORF">DXA53_16790</name>
</gene>
<proteinExistence type="predicted"/>
<dbReference type="Proteomes" id="UP000284434">
    <property type="component" value="Unassembled WGS sequence"/>
</dbReference>
<evidence type="ECO:0000313" key="3">
    <source>
        <dbReference type="Proteomes" id="UP000283426"/>
    </source>
</evidence>
<reference evidence="3 4" key="1">
    <citation type="submission" date="2018-08" db="EMBL/GenBank/DDBJ databases">
        <title>A genome reference for cultivated species of the human gut microbiota.</title>
        <authorList>
            <person name="Zou Y."/>
            <person name="Xue W."/>
            <person name="Luo G."/>
        </authorList>
    </citation>
    <scope>NUCLEOTIDE SEQUENCE [LARGE SCALE GENOMIC DNA]</scope>
    <source>
        <strain evidence="1 3">AF14-6AC</strain>
        <strain evidence="2 4">OF03-11</strain>
    </source>
</reference>
<dbReference type="Proteomes" id="UP000283426">
    <property type="component" value="Unassembled WGS sequence"/>
</dbReference>